<sequence length="312" mass="34282">MDADTDEVSLLDLLQVVADNLRLLVLGPLAVGILALIGSFLVRPTFTATTQILPPQMQQSSAASMLQSLGALGGIANATAGLKNPTDQYVALLKSRSVQDSLVERFGLLQRYEQKYLQDARKQLANNTVITSGKDGLIAIEASDHEPAFAAELANAYVQELRTLLSRLALTEAQQRRVFFEGQLKQTREKLVEAEHSLNASGLNSSALKTSPQAAIEGLAKLKASITAQEIKLASMRNYLAETAPDFRQAQTELSAMRGQMAQADRNQQTQVGDSDYTSRYRDFKYYETLMELFAKQYEIARVDESREGAVC</sequence>
<dbReference type="EMBL" id="QFZK01000005">
    <property type="protein sequence ID" value="RFO97065.1"/>
    <property type="molecule type" value="Genomic_DNA"/>
</dbReference>
<keyword evidence="9" id="KW-1185">Reference proteome</keyword>
<evidence type="ECO:0000313" key="9">
    <source>
        <dbReference type="Proteomes" id="UP000260665"/>
    </source>
</evidence>
<dbReference type="GO" id="GO:0004713">
    <property type="term" value="F:protein tyrosine kinase activity"/>
    <property type="evidence" value="ECO:0007669"/>
    <property type="project" value="TreeGrafter"/>
</dbReference>
<dbReference type="Pfam" id="PF02706">
    <property type="entry name" value="Wzz"/>
    <property type="match status" value="1"/>
</dbReference>
<evidence type="ECO:0000259" key="7">
    <source>
        <dbReference type="Pfam" id="PF02706"/>
    </source>
</evidence>
<keyword evidence="5 6" id="KW-0472">Membrane</keyword>
<keyword evidence="3 6" id="KW-0812">Transmembrane</keyword>
<protein>
    <submittedName>
        <fullName evidence="8">Lipopolysaccharide biosynthesis protein</fullName>
    </submittedName>
</protein>
<feature type="domain" description="Polysaccharide chain length determinant N-terminal" evidence="7">
    <location>
        <begin position="6"/>
        <end position="103"/>
    </location>
</feature>
<comment type="subcellular location">
    <subcellularLocation>
        <location evidence="1">Cell membrane</location>
        <topology evidence="1">Multi-pass membrane protein</topology>
    </subcellularLocation>
</comment>
<dbReference type="AlphaFoldDB" id="A0A3E1RCH5"/>
<proteinExistence type="predicted"/>
<comment type="caution">
    <text evidence="8">The sequence shown here is derived from an EMBL/GenBank/DDBJ whole genome shotgun (WGS) entry which is preliminary data.</text>
</comment>
<dbReference type="RefSeq" id="WP_117177175.1">
    <property type="nucleotide sequence ID" value="NZ_QFZK01000005.1"/>
</dbReference>
<dbReference type="PANTHER" id="PTHR32309:SF13">
    <property type="entry name" value="FERRIC ENTEROBACTIN TRANSPORT PROTEIN FEPE"/>
    <property type="match status" value="1"/>
</dbReference>
<dbReference type="InterPro" id="IPR050445">
    <property type="entry name" value="Bact_polysacc_biosynth/exp"/>
</dbReference>
<dbReference type="PANTHER" id="PTHR32309">
    <property type="entry name" value="TYROSINE-PROTEIN KINASE"/>
    <property type="match status" value="1"/>
</dbReference>
<reference evidence="8 9" key="1">
    <citation type="submission" date="2018-05" db="EMBL/GenBank/DDBJ databases">
        <title>Rhodoferax soyangensis sp.nov., isolated from an oligotrophic freshwater lake.</title>
        <authorList>
            <person name="Park M."/>
        </authorList>
    </citation>
    <scope>NUCLEOTIDE SEQUENCE [LARGE SCALE GENOMIC DNA]</scope>
    <source>
        <strain evidence="8 9">IMCC26218</strain>
    </source>
</reference>
<dbReference type="InterPro" id="IPR003856">
    <property type="entry name" value="LPS_length_determ_N"/>
</dbReference>
<dbReference type="Proteomes" id="UP000260665">
    <property type="component" value="Unassembled WGS sequence"/>
</dbReference>
<evidence type="ECO:0000313" key="8">
    <source>
        <dbReference type="EMBL" id="RFO97065.1"/>
    </source>
</evidence>
<organism evidence="8 9">
    <name type="scientific">Rhodoferax lacus</name>
    <dbReference type="NCBI Taxonomy" id="2184758"/>
    <lineage>
        <taxon>Bacteria</taxon>
        <taxon>Pseudomonadati</taxon>
        <taxon>Pseudomonadota</taxon>
        <taxon>Betaproteobacteria</taxon>
        <taxon>Burkholderiales</taxon>
        <taxon>Comamonadaceae</taxon>
        <taxon>Rhodoferax</taxon>
    </lineage>
</organism>
<keyword evidence="4 6" id="KW-1133">Transmembrane helix</keyword>
<evidence type="ECO:0000256" key="4">
    <source>
        <dbReference type="ARBA" id="ARBA00022989"/>
    </source>
</evidence>
<gene>
    <name evidence="8" type="ORF">DIC66_11315</name>
</gene>
<dbReference type="GO" id="GO:0005886">
    <property type="term" value="C:plasma membrane"/>
    <property type="evidence" value="ECO:0007669"/>
    <property type="project" value="UniProtKB-SubCell"/>
</dbReference>
<evidence type="ECO:0000256" key="2">
    <source>
        <dbReference type="ARBA" id="ARBA00022475"/>
    </source>
</evidence>
<evidence type="ECO:0000256" key="3">
    <source>
        <dbReference type="ARBA" id="ARBA00022692"/>
    </source>
</evidence>
<dbReference type="OrthoDB" id="8884120at2"/>
<keyword evidence="2" id="KW-1003">Cell membrane</keyword>
<accession>A0A3E1RCH5</accession>
<feature type="transmembrane region" description="Helical" evidence="6">
    <location>
        <begin position="20"/>
        <end position="42"/>
    </location>
</feature>
<evidence type="ECO:0000256" key="5">
    <source>
        <dbReference type="ARBA" id="ARBA00023136"/>
    </source>
</evidence>
<evidence type="ECO:0000256" key="6">
    <source>
        <dbReference type="SAM" id="Phobius"/>
    </source>
</evidence>
<evidence type="ECO:0000256" key="1">
    <source>
        <dbReference type="ARBA" id="ARBA00004651"/>
    </source>
</evidence>
<name>A0A3E1RCH5_9BURK</name>